<evidence type="ECO:0008006" key="3">
    <source>
        <dbReference type="Google" id="ProtNLM"/>
    </source>
</evidence>
<name>A0AAV3RVA2_LITER</name>
<reference evidence="1 2" key="1">
    <citation type="submission" date="2024-01" db="EMBL/GenBank/DDBJ databases">
        <title>The complete chloroplast genome sequence of Lithospermum erythrorhizon: insights into the phylogenetic relationship among Boraginaceae species and the maternal lineages of purple gromwells.</title>
        <authorList>
            <person name="Okada T."/>
            <person name="Watanabe K."/>
        </authorList>
    </citation>
    <scope>NUCLEOTIDE SEQUENCE [LARGE SCALE GENOMIC DNA]</scope>
</reference>
<evidence type="ECO:0000313" key="1">
    <source>
        <dbReference type="EMBL" id="GAA0183551.1"/>
    </source>
</evidence>
<comment type="caution">
    <text evidence="1">The sequence shown here is derived from an EMBL/GenBank/DDBJ whole genome shotgun (WGS) entry which is preliminary data.</text>
</comment>
<sequence>MVERETGESLKCIRTDNGGEYIDQTIKDLDKEAQINLGDRGLVELDSNDEDETTSTSNMSNGTTKFGVCNDIVVDDFIEEDRSSNEEEEVHGFQEIGAEFNVQESKQVAHDLSSAERVETRLAVRVLTRAWVPSLRYSPDERKKESLGPRYNARLVVKGYEKKEGIDFEEIFPPLRTFCCLSAPTASFQLATTASLHPSNWVQQALNLNLCLIAPPLRVFQTSKTGMWSDLLVDKCFTSESLKSSCQEGVTKLYPDGLRSY</sequence>
<evidence type="ECO:0000313" key="2">
    <source>
        <dbReference type="Proteomes" id="UP001454036"/>
    </source>
</evidence>
<dbReference type="Proteomes" id="UP001454036">
    <property type="component" value="Unassembled WGS sequence"/>
</dbReference>
<proteinExistence type="predicted"/>
<gene>
    <name evidence="1" type="ORF">LIER_30941</name>
</gene>
<accession>A0AAV3RVA2</accession>
<dbReference type="AlphaFoldDB" id="A0AAV3RVA2"/>
<organism evidence="1 2">
    <name type="scientific">Lithospermum erythrorhizon</name>
    <name type="common">Purple gromwell</name>
    <name type="synonym">Lithospermum officinale var. erythrorhizon</name>
    <dbReference type="NCBI Taxonomy" id="34254"/>
    <lineage>
        <taxon>Eukaryota</taxon>
        <taxon>Viridiplantae</taxon>
        <taxon>Streptophyta</taxon>
        <taxon>Embryophyta</taxon>
        <taxon>Tracheophyta</taxon>
        <taxon>Spermatophyta</taxon>
        <taxon>Magnoliopsida</taxon>
        <taxon>eudicotyledons</taxon>
        <taxon>Gunneridae</taxon>
        <taxon>Pentapetalae</taxon>
        <taxon>asterids</taxon>
        <taxon>lamiids</taxon>
        <taxon>Boraginales</taxon>
        <taxon>Boraginaceae</taxon>
        <taxon>Boraginoideae</taxon>
        <taxon>Lithospermeae</taxon>
        <taxon>Lithospermum</taxon>
    </lineage>
</organism>
<keyword evidence="2" id="KW-1185">Reference proteome</keyword>
<protein>
    <recommendedName>
        <fullName evidence="3">Retrovirus-related Pol polyprotein from transposon TNT 1-94</fullName>
    </recommendedName>
</protein>
<dbReference type="EMBL" id="BAABME010011304">
    <property type="protein sequence ID" value="GAA0183551.1"/>
    <property type="molecule type" value="Genomic_DNA"/>
</dbReference>